<dbReference type="PANTHER" id="PTHR48047">
    <property type="entry name" value="GLYCOSYLTRANSFERASE"/>
    <property type="match status" value="1"/>
</dbReference>
<dbReference type="CDD" id="cd03784">
    <property type="entry name" value="GT1_Gtf-like"/>
    <property type="match status" value="1"/>
</dbReference>
<keyword evidence="7" id="KW-1185">Reference proteome</keyword>
<evidence type="ECO:0000256" key="2">
    <source>
        <dbReference type="ARBA" id="ARBA00022676"/>
    </source>
</evidence>
<gene>
    <name evidence="6" type="ORF">LUZ62_019265</name>
</gene>
<comment type="similarity">
    <text evidence="1 4">Belongs to the UDP-glycosyltransferase family.</text>
</comment>
<dbReference type="Proteomes" id="UP001140206">
    <property type="component" value="Chromosome 1"/>
</dbReference>
<dbReference type="InterPro" id="IPR035595">
    <property type="entry name" value="UDP_glycos_trans_CS"/>
</dbReference>
<evidence type="ECO:0000313" key="6">
    <source>
        <dbReference type="EMBL" id="KAJ4806699.1"/>
    </source>
</evidence>
<evidence type="ECO:0000256" key="5">
    <source>
        <dbReference type="RuleBase" id="RU362057"/>
    </source>
</evidence>
<keyword evidence="2 4" id="KW-0328">Glycosyltransferase</keyword>
<dbReference type="EMBL" id="JAMFTS010000001">
    <property type="protein sequence ID" value="KAJ4806699.1"/>
    <property type="molecule type" value="Genomic_DNA"/>
</dbReference>
<protein>
    <recommendedName>
        <fullName evidence="5">Glycosyltransferase</fullName>
        <ecNumber evidence="5">2.4.1.-</ecNumber>
    </recommendedName>
</protein>
<dbReference type="Gene3D" id="3.40.50.2000">
    <property type="entry name" value="Glycogen Phosphorylase B"/>
    <property type="match status" value="2"/>
</dbReference>
<reference evidence="6" key="1">
    <citation type="submission" date="2022-08" db="EMBL/GenBank/DDBJ databases">
        <authorList>
            <person name="Marques A."/>
        </authorList>
    </citation>
    <scope>NUCLEOTIDE SEQUENCE</scope>
    <source>
        <strain evidence="6">RhyPub2mFocal</strain>
        <tissue evidence="6">Leaves</tissue>
    </source>
</reference>
<proteinExistence type="inferred from homology"/>
<dbReference type="SUPFAM" id="SSF53756">
    <property type="entry name" value="UDP-Glycosyltransferase/glycogen phosphorylase"/>
    <property type="match status" value="1"/>
</dbReference>
<sequence>MATQSSRPLHIVLFPFFSHGHLLPMADLARLFSIHGVKCTILTTPGNVTFIETTIQQTNEYLKSKNEPGLMPISISLIPFPSAEVGVPDGIENVSASGSPEIQQKFLQGFFLLEKPFEQKLKEINPDAFVSDTFYAWSASVSARTSIPRLVFNGMGLLAHCAIDVVCEILESLPDDVDKFVIPGLPHQFEMYRSQHLFTLKNKQILSVIRRNSEMDARSYGEIVNSFLELEVDYAVHWRDVVGRKAWLVGPVALCNEKQIEKSSRGGANTSIGTKELLHWLDSKRAGTVVYICFGSVAILNISKEQTMKIAIALEESDQDFIWVVKSPNETCYADWLDEFEKRMRKERKCLIIRGWAPQVVILDHPAVGGFLTQCGWNSTLEAITAGVPMITWPMSADQFYNEKLIVDVLQVGAAVGAKVGGPYFENQELIEAETIKNVIERVVGEGMEGEAMRKRAKVLKEKAKAAVQEGGSSYSDLKSLIDELKARRL</sequence>
<dbReference type="Pfam" id="PF00201">
    <property type="entry name" value="UDPGT"/>
    <property type="match status" value="1"/>
</dbReference>
<dbReference type="EC" id="2.4.1.-" evidence="5"/>
<dbReference type="InterPro" id="IPR002213">
    <property type="entry name" value="UDP_glucos_trans"/>
</dbReference>
<comment type="caution">
    <text evidence="6">The sequence shown here is derived from an EMBL/GenBank/DDBJ whole genome shotgun (WGS) entry which is preliminary data.</text>
</comment>
<name>A0AAV8GP01_9POAL</name>
<accession>A0AAV8GP01</accession>
<keyword evidence="3 4" id="KW-0808">Transferase</keyword>
<dbReference type="GO" id="GO:0035251">
    <property type="term" value="F:UDP-glucosyltransferase activity"/>
    <property type="evidence" value="ECO:0007669"/>
    <property type="project" value="TreeGrafter"/>
</dbReference>
<evidence type="ECO:0000313" key="7">
    <source>
        <dbReference type="Proteomes" id="UP001140206"/>
    </source>
</evidence>
<dbReference type="FunFam" id="3.40.50.2000:FF:000063">
    <property type="entry name" value="Glycosyltransferase"/>
    <property type="match status" value="1"/>
</dbReference>
<dbReference type="AlphaFoldDB" id="A0AAV8GP01"/>
<evidence type="ECO:0000256" key="3">
    <source>
        <dbReference type="ARBA" id="ARBA00022679"/>
    </source>
</evidence>
<evidence type="ECO:0000256" key="4">
    <source>
        <dbReference type="RuleBase" id="RU003718"/>
    </source>
</evidence>
<dbReference type="PANTHER" id="PTHR48047:SF45">
    <property type="entry name" value="SCOPOLETIN GLUCOSYLTRANSFERASE-LIKE"/>
    <property type="match status" value="1"/>
</dbReference>
<dbReference type="PROSITE" id="PS00375">
    <property type="entry name" value="UDPGT"/>
    <property type="match status" value="1"/>
</dbReference>
<organism evidence="6 7">
    <name type="scientific">Rhynchospora pubera</name>
    <dbReference type="NCBI Taxonomy" id="906938"/>
    <lineage>
        <taxon>Eukaryota</taxon>
        <taxon>Viridiplantae</taxon>
        <taxon>Streptophyta</taxon>
        <taxon>Embryophyta</taxon>
        <taxon>Tracheophyta</taxon>
        <taxon>Spermatophyta</taxon>
        <taxon>Magnoliopsida</taxon>
        <taxon>Liliopsida</taxon>
        <taxon>Poales</taxon>
        <taxon>Cyperaceae</taxon>
        <taxon>Cyperoideae</taxon>
        <taxon>Rhynchosporeae</taxon>
        <taxon>Rhynchospora</taxon>
    </lineage>
</organism>
<evidence type="ECO:0000256" key="1">
    <source>
        <dbReference type="ARBA" id="ARBA00009995"/>
    </source>
</evidence>